<comment type="function">
    <text evidence="10">Catalyzes the condensation reaction of fatty acid synthesis by the addition to an acyl acceptor of two carbons from malonyl-ACP. KAS III catalyzes the first condensation reaction which initiates fatty acid synthesis and may therefore play a role in governing the total rate of fatty acid production. Possesses both acetoacetyl-ACP synthase and acetyl transacylase activities.</text>
</comment>
<evidence type="ECO:0000256" key="4">
    <source>
        <dbReference type="ARBA" id="ARBA00022516"/>
    </source>
</evidence>
<reference evidence="13 14" key="2">
    <citation type="journal article" date="2014" name="BMC Genomics">
        <title>An improved genome of the model marine alga Ostreococcus tauri unfolds by assessing Illumina de novo assemblies.</title>
        <authorList>
            <person name="Blanc-Mathieu R."/>
            <person name="Verhelst B."/>
            <person name="Derelle E."/>
            <person name="Rombauts S."/>
            <person name="Bouget F.Y."/>
            <person name="Carre I."/>
            <person name="Chateau A."/>
            <person name="Eyre-Walker A."/>
            <person name="Grimsley N."/>
            <person name="Moreau H."/>
            <person name="Piegu B."/>
            <person name="Rivals E."/>
            <person name="Schackwitz W."/>
            <person name="Van de Peer Y."/>
            <person name="Piganeau G."/>
        </authorList>
    </citation>
    <scope>NUCLEOTIDE SEQUENCE [LARGE SCALE GENOMIC DNA]</scope>
    <source>
        <strain evidence="14">OTTH 0595 / CCAP 157/2 / RCC745</strain>
    </source>
</reference>
<evidence type="ECO:0000256" key="9">
    <source>
        <dbReference type="ARBA" id="ARBA00052419"/>
    </source>
</evidence>
<reference evidence="14" key="1">
    <citation type="journal article" date="2006" name="Proc. Natl. Acad. Sci. U.S.A.">
        <title>Genome analysis of the smallest free-living eukaryote Ostreococcus tauri unveils many unique features.</title>
        <authorList>
            <person name="Derelle E."/>
            <person name="Ferraz C."/>
            <person name="Rombauts S."/>
            <person name="Rouze P."/>
            <person name="Worden A.Z."/>
            <person name="Robbens S."/>
            <person name="Partensky F."/>
            <person name="Degroeve S."/>
            <person name="Echeynie S."/>
            <person name="Cooke R."/>
            <person name="Saeys Y."/>
            <person name="Wuyts J."/>
            <person name="Jabbari K."/>
            <person name="Bowler C."/>
            <person name="Panaud O."/>
            <person name="Piegu B."/>
            <person name="Ball S.G."/>
            <person name="Ral J.-P."/>
            <person name="Bouget F.-Y."/>
            <person name="Piganeau G."/>
            <person name="De Baets B."/>
            <person name="Picard A."/>
            <person name="Delseny M."/>
            <person name="Demaille J."/>
            <person name="Van de Peer Y."/>
            <person name="Moreau H."/>
        </authorList>
    </citation>
    <scope>NUCLEOTIDE SEQUENCE [LARGE SCALE GENOMIC DNA]</scope>
    <source>
        <strain evidence="14">OTTH 0595 / CCAP 157/2 / RCC745</strain>
    </source>
</reference>
<evidence type="ECO:0000256" key="6">
    <source>
        <dbReference type="ARBA" id="ARBA00022832"/>
    </source>
</evidence>
<dbReference type="GeneID" id="9830715"/>
<dbReference type="Pfam" id="PF08545">
    <property type="entry name" value="ACP_syn_III"/>
    <property type="match status" value="1"/>
</dbReference>
<protein>
    <recommendedName>
        <fullName evidence="3">beta-ketoacyl-[acyl-carrier-protein] synthase III</fullName>
        <ecNumber evidence="3">2.3.1.180</ecNumber>
    </recommendedName>
</protein>
<dbReference type="NCBIfam" id="NF006829">
    <property type="entry name" value="PRK09352.1"/>
    <property type="match status" value="1"/>
</dbReference>
<evidence type="ECO:0000256" key="5">
    <source>
        <dbReference type="ARBA" id="ARBA00022679"/>
    </source>
</evidence>
<dbReference type="InterPro" id="IPR013751">
    <property type="entry name" value="ACP_syn_III_N"/>
</dbReference>
<dbReference type="GO" id="GO:0006633">
    <property type="term" value="P:fatty acid biosynthetic process"/>
    <property type="evidence" value="ECO:0007669"/>
    <property type="project" value="UniProtKB-KW"/>
</dbReference>
<evidence type="ECO:0000256" key="2">
    <source>
        <dbReference type="ARBA" id="ARBA00008642"/>
    </source>
</evidence>
<dbReference type="RefSeq" id="XP_003083336.2">
    <property type="nucleotide sequence ID" value="XM_003083288.2"/>
</dbReference>
<dbReference type="PANTHER" id="PTHR43091">
    <property type="entry name" value="3-OXOACYL-[ACYL-CARRIER-PROTEIN] SYNTHASE"/>
    <property type="match status" value="1"/>
</dbReference>
<evidence type="ECO:0000256" key="8">
    <source>
        <dbReference type="ARBA" id="ARBA00023160"/>
    </source>
</evidence>
<evidence type="ECO:0000256" key="7">
    <source>
        <dbReference type="ARBA" id="ARBA00023098"/>
    </source>
</evidence>
<comment type="catalytic activity">
    <reaction evidence="9">
        <text>malonyl-[ACP] + acetyl-CoA + H(+) = 3-oxobutanoyl-[ACP] + CO2 + CoA</text>
        <dbReference type="Rhea" id="RHEA:12080"/>
        <dbReference type="Rhea" id="RHEA-COMP:9623"/>
        <dbReference type="Rhea" id="RHEA-COMP:9625"/>
        <dbReference type="ChEBI" id="CHEBI:15378"/>
        <dbReference type="ChEBI" id="CHEBI:16526"/>
        <dbReference type="ChEBI" id="CHEBI:57287"/>
        <dbReference type="ChEBI" id="CHEBI:57288"/>
        <dbReference type="ChEBI" id="CHEBI:78449"/>
        <dbReference type="ChEBI" id="CHEBI:78450"/>
        <dbReference type="EC" id="2.3.1.180"/>
    </reaction>
</comment>
<comment type="pathway">
    <text evidence="1">Lipid metabolism; fatty acid biosynthesis.</text>
</comment>
<dbReference type="FunCoup" id="A0A096PB26">
    <property type="interactions" value="373"/>
</dbReference>
<dbReference type="OrthoDB" id="428487at2759"/>
<keyword evidence="8" id="KW-0275">Fatty acid biosynthesis</keyword>
<gene>
    <name evidence="13" type="ORF">OT_ostta15g01890</name>
</gene>
<evidence type="ECO:0000313" key="14">
    <source>
        <dbReference type="Proteomes" id="UP000009170"/>
    </source>
</evidence>
<dbReference type="GO" id="GO:0004315">
    <property type="term" value="F:3-oxoacyl-[acyl-carrier-protein] synthase activity"/>
    <property type="evidence" value="ECO:0007669"/>
    <property type="project" value="InterPro"/>
</dbReference>
<keyword evidence="7" id="KW-0443">Lipid metabolism</keyword>
<sequence>MDKLKTWVVPIVHFHSPSAHADASSSRARERSRVMLPSSSLATARAARVVVVRERALGRSSASRASVVNQRGRATTTRTSVRASASFSTAGARISGTGKALPEKYLTNDDLSRLVETNDEWITARTGIRKRHVISGDETLTSLCAKAAMQALDRANVKAEDVDLIILATSSPDDIFGSACTVQAAIGAKKALAFDLTAACSGFVIGLVNGAQYIRAGGFKNVLVIGGDVLSRYVDWRDRGTCILFGDGAGAVVLTATDADACSLKGFDMHSDGSQNHHLIAQYMGEKGKPMSEGASSSASFCNISMNGQDVFKFAVRTVPMTVNKSLEAAGMSAEDIDKLVLHQANQRIIDSAAQRFGLTEDKVVSNIAEYGNTSAGSVPIALCEAVEQGAIKTDDVIAFAGFGAGLTWASCIWKF</sequence>
<dbReference type="PANTHER" id="PTHR43091:SF1">
    <property type="entry name" value="BETA-KETOACYL-[ACYL-CARRIER-PROTEIN] SYNTHASE III, CHLOROPLASTIC"/>
    <property type="match status" value="1"/>
</dbReference>
<dbReference type="InParanoid" id="A0A096PB26"/>
<dbReference type="AlphaFoldDB" id="A0A096PB26"/>
<feature type="domain" description="Beta-ketoacyl-[acyl-carrier-protein] synthase III N-terminal" evidence="12">
    <location>
        <begin position="194"/>
        <end position="273"/>
    </location>
</feature>
<name>A0A096PB26_OSTTA</name>
<comment type="caution">
    <text evidence="13">The sequence shown here is derived from an EMBL/GenBank/DDBJ whole genome shotgun (WGS) entry which is preliminary data.</text>
</comment>
<keyword evidence="14" id="KW-1185">Reference proteome</keyword>
<dbReference type="SUPFAM" id="SSF53901">
    <property type="entry name" value="Thiolase-like"/>
    <property type="match status" value="1"/>
</dbReference>
<keyword evidence="4" id="KW-0444">Lipid biosynthesis</keyword>
<dbReference type="EC" id="2.3.1.180" evidence="3"/>
<comment type="similarity">
    <text evidence="2">Belongs to the thiolase-like superfamily. FabH family.</text>
</comment>
<dbReference type="FunFam" id="3.40.47.10:FF:000004">
    <property type="entry name" value="3-oxoacyl-[acyl-carrier-protein] synthase 3"/>
    <property type="match status" value="1"/>
</dbReference>
<keyword evidence="6" id="KW-0276">Fatty acid metabolism</keyword>
<dbReference type="KEGG" id="ota:OT_ostta15g01890"/>
<dbReference type="NCBIfam" id="TIGR00747">
    <property type="entry name" value="fabH"/>
    <property type="match status" value="1"/>
</dbReference>
<dbReference type="InterPro" id="IPR004655">
    <property type="entry name" value="FabH"/>
</dbReference>
<evidence type="ECO:0000259" key="12">
    <source>
        <dbReference type="Pfam" id="PF08545"/>
    </source>
</evidence>
<dbReference type="InterPro" id="IPR013747">
    <property type="entry name" value="ACP_syn_III_C"/>
</dbReference>
<keyword evidence="5" id="KW-0808">Transferase</keyword>
<evidence type="ECO:0000313" key="13">
    <source>
        <dbReference type="EMBL" id="CEG01796.1"/>
    </source>
</evidence>
<dbReference type="Proteomes" id="UP000009170">
    <property type="component" value="Unassembled WGS sequence"/>
</dbReference>
<evidence type="ECO:0000259" key="11">
    <source>
        <dbReference type="Pfam" id="PF08541"/>
    </source>
</evidence>
<dbReference type="InterPro" id="IPR016039">
    <property type="entry name" value="Thiolase-like"/>
</dbReference>
<evidence type="ECO:0000256" key="10">
    <source>
        <dbReference type="ARBA" id="ARBA00057449"/>
    </source>
</evidence>
<accession>A0A096PB26</accession>
<dbReference type="EMBL" id="CAID01000015">
    <property type="protein sequence ID" value="CEG01796.1"/>
    <property type="molecule type" value="Genomic_DNA"/>
</dbReference>
<proteinExistence type="inferred from homology"/>
<dbReference type="Gene3D" id="3.40.47.10">
    <property type="match status" value="1"/>
</dbReference>
<dbReference type="HAMAP" id="MF_01815">
    <property type="entry name" value="FabH"/>
    <property type="match status" value="1"/>
</dbReference>
<dbReference type="Pfam" id="PF08541">
    <property type="entry name" value="ACP_syn_III_C"/>
    <property type="match status" value="1"/>
</dbReference>
<dbReference type="GO" id="GO:0033818">
    <property type="term" value="F:beta-ketoacyl-acyl-carrier-protein synthase III activity"/>
    <property type="evidence" value="ECO:0007669"/>
    <property type="project" value="UniProtKB-EC"/>
</dbReference>
<dbReference type="CDD" id="cd00830">
    <property type="entry name" value="KAS_III"/>
    <property type="match status" value="1"/>
</dbReference>
<evidence type="ECO:0000256" key="1">
    <source>
        <dbReference type="ARBA" id="ARBA00005194"/>
    </source>
</evidence>
<feature type="domain" description="Beta-ketoacyl-[acyl-carrier-protein] synthase III C-terminal" evidence="11">
    <location>
        <begin position="327"/>
        <end position="415"/>
    </location>
</feature>
<organism evidence="13 14">
    <name type="scientific">Ostreococcus tauri</name>
    <name type="common">Marine green alga</name>
    <dbReference type="NCBI Taxonomy" id="70448"/>
    <lineage>
        <taxon>Eukaryota</taxon>
        <taxon>Viridiplantae</taxon>
        <taxon>Chlorophyta</taxon>
        <taxon>Mamiellophyceae</taxon>
        <taxon>Mamiellales</taxon>
        <taxon>Bathycoccaceae</taxon>
        <taxon>Ostreococcus</taxon>
    </lineage>
</organism>
<dbReference type="STRING" id="70448.A0A096PB26"/>
<evidence type="ECO:0000256" key="3">
    <source>
        <dbReference type="ARBA" id="ARBA00012333"/>
    </source>
</evidence>